<keyword evidence="3" id="KW-0227">DNA damage</keyword>
<dbReference type="GO" id="GO:0008534">
    <property type="term" value="F:oxidized purine nucleobase lesion DNA N-glycosylase activity"/>
    <property type="evidence" value="ECO:0007669"/>
    <property type="project" value="InterPro"/>
</dbReference>
<keyword evidence="6" id="KW-0456">Lyase</keyword>
<reference evidence="12 13" key="1">
    <citation type="journal article" date="2012" name="Environ. Microbiol.">
        <title>Complete genome of Candidatus Chloracidobacterium thermophilum, a chlorophyll-based photoheterotroph belonging to the phylum Acidobacteria.</title>
        <authorList>
            <person name="Garcia Costas A.M."/>
            <person name="Liu Z."/>
            <person name="Tomsho L.P."/>
            <person name="Schuster S.C."/>
            <person name="Ward D.M."/>
            <person name="Bryant D.A."/>
        </authorList>
    </citation>
    <scope>NUCLEOTIDE SEQUENCE [LARGE SCALE GENOMIC DNA]</scope>
    <source>
        <strain evidence="12 13">B</strain>
    </source>
</reference>
<evidence type="ECO:0000256" key="1">
    <source>
        <dbReference type="ARBA" id="ARBA00010679"/>
    </source>
</evidence>
<dbReference type="Gene3D" id="1.10.1670.10">
    <property type="entry name" value="Helix-hairpin-Helix base-excision DNA repair enzymes (C-terminal)"/>
    <property type="match status" value="1"/>
</dbReference>
<dbReference type="InterPro" id="IPR011257">
    <property type="entry name" value="DNA_glycosylase"/>
</dbReference>
<evidence type="ECO:0000256" key="9">
    <source>
        <dbReference type="ARBA" id="ARBA00044632"/>
    </source>
</evidence>
<dbReference type="OrthoDB" id="9783680at2"/>
<dbReference type="GO" id="GO:0006289">
    <property type="term" value="P:nucleotide-excision repair"/>
    <property type="evidence" value="ECO:0007669"/>
    <property type="project" value="InterPro"/>
</dbReference>
<keyword evidence="13" id="KW-1185">Reference proteome</keyword>
<dbReference type="InterPro" id="IPR012904">
    <property type="entry name" value="OGG_N"/>
</dbReference>
<keyword evidence="4 12" id="KW-0378">Hydrolase</keyword>
<dbReference type="KEGG" id="ctm:Cabther_A1251"/>
<protein>
    <recommendedName>
        <fullName evidence="2">DNA-(apurinic or apyrimidinic site) lyase</fullName>
        <ecNumber evidence="2">4.2.99.18</ecNumber>
    </recommendedName>
</protein>
<feature type="domain" description="HhH-GPD" evidence="11">
    <location>
        <begin position="163"/>
        <end position="326"/>
    </location>
</feature>
<evidence type="ECO:0000256" key="4">
    <source>
        <dbReference type="ARBA" id="ARBA00022801"/>
    </source>
</evidence>
<evidence type="ECO:0000256" key="3">
    <source>
        <dbReference type="ARBA" id="ARBA00022763"/>
    </source>
</evidence>
<comment type="catalytic activity">
    <reaction evidence="9">
        <text>2'-deoxyribonucleotide-(2'-deoxyribose 5'-phosphate)-2'-deoxyribonucleotide-DNA = a 3'-end 2'-deoxyribonucleotide-(2,3-dehydro-2,3-deoxyribose 5'-phosphate)-DNA + a 5'-end 5'-phospho-2'-deoxyribonucleoside-DNA + H(+)</text>
        <dbReference type="Rhea" id="RHEA:66592"/>
        <dbReference type="Rhea" id="RHEA-COMP:13180"/>
        <dbReference type="Rhea" id="RHEA-COMP:16897"/>
        <dbReference type="Rhea" id="RHEA-COMP:17067"/>
        <dbReference type="ChEBI" id="CHEBI:15378"/>
        <dbReference type="ChEBI" id="CHEBI:136412"/>
        <dbReference type="ChEBI" id="CHEBI:157695"/>
        <dbReference type="ChEBI" id="CHEBI:167181"/>
        <dbReference type="EC" id="4.2.99.18"/>
    </reaction>
</comment>
<dbReference type="GO" id="GO:0140078">
    <property type="term" value="F:class I DNA-(apurinic or apyrimidinic site) endonuclease activity"/>
    <property type="evidence" value="ECO:0007669"/>
    <property type="project" value="UniProtKB-EC"/>
</dbReference>
<dbReference type="EC" id="4.2.99.18" evidence="2"/>
<feature type="region of interest" description="Disordered" evidence="10">
    <location>
        <begin position="103"/>
        <end position="128"/>
    </location>
</feature>
<gene>
    <name evidence="12" type="ordered locus">Cabther_A1251</name>
</gene>
<comment type="similarity">
    <text evidence="1">Belongs to the type-1 OGG1 family.</text>
</comment>
<evidence type="ECO:0000259" key="11">
    <source>
        <dbReference type="SMART" id="SM00478"/>
    </source>
</evidence>
<evidence type="ECO:0000256" key="8">
    <source>
        <dbReference type="ARBA" id="ARBA00023295"/>
    </source>
</evidence>
<keyword evidence="5" id="KW-0234">DNA repair</keyword>
<dbReference type="GO" id="GO:0003684">
    <property type="term" value="F:damaged DNA binding"/>
    <property type="evidence" value="ECO:0007669"/>
    <property type="project" value="InterPro"/>
</dbReference>
<evidence type="ECO:0000256" key="10">
    <source>
        <dbReference type="SAM" id="MobiDB-lite"/>
    </source>
</evidence>
<dbReference type="EMBL" id="CP002514">
    <property type="protein sequence ID" value="AEP12004.1"/>
    <property type="molecule type" value="Genomic_DNA"/>
</dbReference>
<evidence type="ECO:0000256" key="7">
    <source>
        <dbReference type="ARBA" id="ARBA00023268"/>
    </source>
</evidence>
<dbReference type="Pfam" id="PF07934">
    <property type="entry name" value="OGG_N"/>
    <property type="match status" value="1"/>
</dbReference>
<name>G2LEM1_CHLTF</name>
<evidence type="ECO:0000256" key="6">
    <source>
        <dbReference type="ARBA" id="ARBA00023239"/>
    </source>
</evidence>
<organism evidence="12 13">
    <name type="scientific">Chloracidobacterium thermophilum (strain B)</name>
    <dbReference type="NCBI Taxonomy" id="981222"/>
    <lineage>
        <taxon>Bacteria</taxon>
        <taxon>Pseudomonadati</taxon>
        <taxon>Acidobacteriota</taxon>
        <taxon>Terriglobia</taxon>
        <taxon>Terriglobales</taxon>
        <taxon>Acidobacteriaceae</taxon>
        <taxon>Chloracidobacterium</taxon>
    </lineage>
</organism>
<dbReference type="PANTHER" id="PTHR10242">
    <property type="entry name" value="8-OXOGUANINE DNA GLYCOSYLASE"/>
    <property type="match status" value="1"/>
</dbReference>
<dbReference type="AlphaFoldDB" id="G2LEM1"/>
<accession>G2LEM1</accession>
<dbReference type="SUPFAM" id="SSF48150">
    <property type="entry name" value="DNA-glycosylase"/>
    <property type="match status" value="1"/>
</dbReference>
<evidence type="ECO:0000313" key="12">
    <source>
        <dbReference type="EMBL" id="AEP12004.1"/>
    </source>
</evidence>
<evidence type="ECO:0000313" key="13">
    <source>
        <dbReference type="Proteomes" id="UP000006791"/>
    </source>
</evidence>
<dbReference type="SUPFAM" id="SSF55945">
    <property type="entry name" value="TATA-box binding protein-like"/>
    <property type="match status" value="1"/>
</dbReference>
<dbReference type="RefSeq" id="WP_014099742.1">
    <property type="nucleotide sequence ID" value="NC_016024.1"/>
</dbReference>
<proteinExistence type="inferred from homology"/>
<keyword evidence="8 12" id="KW-0326">Glycosidase</keyword>
<keyword evidence="7" id="KW-0511">Multifunctional enzyme</keyword>
<dbReference type="InterPro" id="IPR003265">
    <property type="entry name" value="HhH-GPD_domain"/>
</dbReference>
<evidence type="ECO:0000256" key="5">
    <source>
        <dbReference type="ARBA" id="ARBA00023204"/>
    </source>
</evidence>
<dbReference type="Gene3D" id="1.10.340.30">
    <property type="entry name" value="Hypothetical protein, domain 2"/>
    <property type="match status" value="1"/>
</dbReference>
<sequence>MTDTLLLPAPFNPDLTLCGGQAFRWTKDPAGPAYQGVVADMVVCLTPTASSDAASGNWRIQLLSHPLTPARQRQLRVYFDLDRDYTAAHQAVVARLTALQSHGQRPETTFPADDSADEPANDPKRSPADSFPAAVWFTPDWHHLTGLRLLRQPWFEVMVSFVISSNNHLPRIRQIISIISRTFGHPITPTDYTFPTPEALAAACPGTLRHTCRVGYRDHALHQLATQIAHNLTFWETAAACPTPELRRHLLALPGVGPKVAECILLFGFHRWEAFPIDVWVRRALLTCLGRTAAPPPANRELAALAADTFGPFAGLAQQYLFELARLHRPHRPKPGAAPDEGSPPLQQPGMM</sequence>
<dbReference type="Gene3D" id="3.30.310.260">
    <property type="match status" value="1"/>
</dbReference>
<dbReference type="SMART" id="SM00478">
    <property type="entry name" value="ENDO3c"/>
    <property type="match status" value="1"/>
</dbReference>
<feature type="region of interest" description="Disordered" evidence="10">
    <location>
        <begin position="331"/>
        <end position="352"/>
    </location>
</feature>
<dbReference type="PANTHER" id="PTHR10242:SF2">
    <property type="entry name" value="N-GLYCOSYLASE_DNA LYASE"/>
    <property type="match status" value="1"/>
</dbReference>
<dbReference type="HOGENOM" id="CLU_027543_3_0_0"/>
<dbReference type="CDD" id="cd00056">
    <property type="entry name" value="ENDO3c"/>
    <property type="match status" value="1"/>
</dbReference>
<dbReference type="InterPro" id="IPR023170">
    <property type="entry name" value="HhH_base_excis_C"/>
</dbReference>
<dbReference type="STRING" id="981222.Cabther_A1251"/>
<dbReference type="Proteomes" id="UP000006791">
    <property type="component" value="Chromosome 1"/>
</dbReference>
<evidence type="ECO:0000256" key="2">
    <source>
        <dbReference type="ARBA" id="ARBA00012720"/>
    </source>
</evidence>
<dbReference type="GO" id="GO:0006284">
    <property type="term" value="P:base-excision repair"/>
    <property type="evidence" value="ECO:0007669"/>
    <property type="project" value="InterPro"/>
</dbReference>
<dbReference type="InterPro" id="IPR052054">
    <property type="entry name" value="Oxidative_DNA_repair_enzyme"/>
</dbReference>